<name>A0ACB9HSP4_9ASTR</name>
<reference evidence="1 2" key="2">
    <citation type="journal article" date="2022" name="Mol. Ecol. Resour.">
        <title>The genomes of chicory, endive, great burdock and yacon provide insights into Asteraceae paleo-polyploidization history and plant inulin production.</title>
        <authorList>
            <person name="Fan W."/>
            <person name="Wang S."/>
            <person name="Wang H."/>
            <person name="Wang A."/>
            <person name="Jiang F."/>
            <person name="Liu H."/>
            <person name="Zhao H."/>
            <person name="Xu D."/>
            <person name="Zhang Y."/>
        </authorList>
    </citation>
    <scope>NUCLEOTIDE SEQUENCE [LARGE SCALE GENOMIC DNA]</scope>
    <source>
        <strain evidence="2">cv. Yunnan</strain>
        <tissue evidence="1">Leaves</tissue>
    </source>
</reference>
<evidence type="ECO:0000313" key="2">
    <source>
        <dbReference type="Proteomes" id="UP001056120"/>
    </source>
</evidence>
<organism evidence="1 2">
    <name type="scientific">Smallanthus sonchifolius</name>
    <dbReference type="NCBI Taxonomy" id="185202"/>
    <lineage>
        <taxon>Eukaryota</taxon>
        <taxon>Viridiplantae</taxon>
        <taxon>Streptophyta</taxon>
        <taxon>Embryophyta</taxon>
        <taxon>Tracheophyta</taxon>
        <taxon>Spermatophyta</taxon>
        <taxon>Magnoliopsida</taxon>
        <taxon>eudicotyledons</taxon>
        <taxon>Gunneridae</taxon>
        <taxon>Pentapetalae</taxon>
        <taxon>asterids</taxon>
        <taxon>campanulids</taxon>
        <taxon>Asterales</taxon>
        <taxon>Asteraceae</taxon>
        <taxon>Asteroideae</taxon>
        <taxon>Heliantheae alliance</taxon>
        <taxon>Millerieae</taxon>
        <taxon>Smallanthus</taxon>
    </lineage>
</organism>
<proteinExistence type="predicted"/>
<evidence type="ECO:0000313" key="1">
    <source>
        <dbReference type="EMBL" id="KAI3798998.1"/>
    </source>
</evidence>
<protein>
    <submittedName>
        <fullName evidence="1">Uncharacterized protein</fullName>
    </submittedName>
</protein>
<comment type="caution">
    <text evidence="1">The sequence shown here is derived from an EMBL/GenBank/DDBJ whole genome shotgun (WGS) entry which is preliminary data.</text>
</comment>
<accession>A0ACB9HSP4</accession>
<dbReference type="EMBL" id="CM042028">
    <property type="protein sequence ID" value="KAI3798998.1"/>
    <property type="molecule type" value="Genomic_DNA"/>
</dbReference>
<reference evidence="2" key="1">
    <citation type="journal article" date="2022" name="Mol. Ecol. Resour.">
        <title>The genomes of chicory, endive, great burdock and yacon provide insights into Asteraceae palaeo-polyploidization history and plant inulin production.</title>
        <authorList>
            <person name="Fan W."/>
            <person name="Wang S."/>
            <person name="Wang H."/>
            <person name="Wang A."/>
            <person name="Jiang F."/>
            <person name="Liu H."/>
            <person name="Zhao H."/>
            <person name="Xu D."/>
            <person name="Zhang Y."/>
        </authorList>
    </citation>
    <scope>NUCLEOTIDE SEQUENCE [LARGE SCALE GENOMIC DNA]</scope>
    <source>
        <strain evidence="2">cv. Yunnan</strain>
    </source>
</reference>
<sequence>MVESKYVELDANGCWAVADQMLGPKEEMHLAIVLTAQVSEGICLQKWLKLNARPDFEAECQDFKRRRDNYEKLINMEWGKFWSSHLHRTSYDIDLDA</sequence>
<gene>
    <name evidence="1" type="ORF">L1987_34286</name>
</gene>
<keyword evidence="2" id="KW-1185">Reference proteome</keyword>
<dbReference type="Proteomes" id="UP001056120">
    <property type="component" value="Linkage Group LG11"/>
</dbReference>